<dbReference type="GO" id="GO:0009360">
    <property type="term" value="C:DNA polymerase III complex"/>
    <property type="evidence" value="ECO:0007669"/>
    <property type="project" value="InterPro"/>
</dbReference>
<evidence type="ECO:0000313" key="9">
    <source>
        <dbReference type="EMBL" id="CRL59173.1"/>
    </source>
</evidence>
<dbReference type="NCBIfam" id="TIGR00678">
    <property type="entry name" value="holB"/>
    <property type="match status" value="1"/>
</dbReference>
<evidence type="ECO:0000259" key="8">
    <source>
        <dbReference type="Pfam" id="PF09115"/>
    </source>
</evidence>
<keyword evidence="3 10" id="KW-0808">Transferase</keyword>
<dbReference type="FunFam" id="3.40.50.300:FF:000890">
    <property type="entry name" value="DNA polymerase III subunit delta"/>
    <property type="match status" value="1"/>
</dbReference>
<feature type="domain" description="DNA polymerase III delta subunit C-terminal" evidence="8">
    <location>
        <begin position="208"/>
        <end position="320"/>
    </location>
</feature>
<dbReference type="Proteomes" id="UP000183920">
    <property type="component" value="Unassembled WGS sequence"/>
</dbReference>
<evidence type="ECO:0000313" key="11">
    <source>
        <dbReference type="Proteomes" id="UP000183920"/>
    </source>
</evidence>
<dbReference type="EC" id="2.7.7.7" evidence="1"/>
<evidence type="ECO:0000256" key="2">
    <source>
        <dbReference type="ARBA" id="ARBA00014363"/>
    </source>
</evidence>
<evidence type="ECO:0000256" key="7">
    <source>
        <dbReference type="ARBA" id="ARBA00049244"/>
    </source>
</evidence>
<proteinExistence type="predicted"/>
<dbReference type="GO" id="GO:0006261">
    <property type="term" value="P:DNA-templated DNA replication"/>
    <property type="evidence" value="ECO:0007669"/>
    <property type="project" value="TreeGrafter"/>
</dbReference>
<evidence type="ECO:0000313" key="12">
    <source>
        <dbReference type="Proteomes" id="UP000619976"/>
    </source>
</evidence>
<reference evidence="11" key="1">
    <citation type="submission" date="2015-06" db="EMBL/GenBank/DDBJ databases">
        <authorList>
            <person name="Urmite Genomes"/>
        </authorList>
    </citation>
    <scope>NUCLEOTIDE SEQUENCE [LARGE SCALE GENOMIC DNA]</scope>
    <source>
        <strain evidence="11">CSUR P1867</strain>
    </source>
</reference>
<sequence>MNWYPWLNQAYRQLISIYQEGRGHHALLLHAIEGMGGEALSYGLSRWLMCQNRQGLKSCNECHSCRLMLAETHPDWHILQSEKGKSSIGIEAVRKVTEKLEHHAQQSGFRVVWIKDVEALTEAAANALLKTLEEPPKDTYFLLNCQHPEVLLATLRSRCFYYHLATPNLQHATHWLQQQLPNIPYANSVTALNLSQNAPVLALSLLKDEWKEREIFCQALYTSIQQHDLYSFLPQLNQDNAERRLYWLLSLLLDALKYQTNAQVYCVNQDQQALIMALSQWSSDILLSTIDGWKQCRYQLMTIPALNRELLLVEQLLDWENQLTTKIN</sequence>
<dbReference type="SUPFAM" id="SSF52540">
    <property type="entry name" value="P-loop containing nucleoside triphosphate hydrolases"/>
    <property type="match status" value="1"/>
</dbReference>
<dbReference type="AlphaFoldDB" id="A0A0G4Q055"/>
<dbReference type="InterPro" id="IPR050238">
    <property type="entry name" value="DNA_Rep/Repair_Clamp_Loader"/>
</dbReference>
<dbReference type="EMBL" id="CVRY01000001">
    <property type="protein sequence ID" value="CRL59173.1"/>
    <property type="molecule type" value="Genomic_DNA"/>
</dbReference>
<dbReference type="GO" id="GO:0003677">
    <property type="term" value="F:DNA binding"/>
    <property type="evidence" value="ECO:0007669"/>
    <property type="project" value="InterPro"/>
</dbReference>
<evidence type="ECO:0000313" key="10">
    <source>
        <dbReference type="EMBL" id="MBJ2116082.1"/>
    </source>
</evidence>
<evidence type="ECO:0000256" key="4">
    <source>
        <dbReference type="ARBA" id="ARBA00022695"/>
    </source>
</evidence>
<dbReference type="PANTHER" id="PTHR11669">
    <property type="entry name" value="REPLICATION FACTOR C / DNA POLYMERASE III GAMMA-TAU SUBUNIT"/>
    <property type="match status" value="1"/>
</dbReference>
<gene>
    <name evidence="9" type="primary">holB</name>
    <name evidence="9" type="ORF">BN1804_00301</name>
    <name evidence="10" type="ORF">JFQ69_00130</name>
</gene>
<keyword evidence="12" id="KW-1185">Reference proteome</keyword>
<dbReference type="Gene3D" id="1.20.272.10">
    <property type="match status" value="1"/>
</dbReference>
<reference evidence="10 12" key="3">
    <citation type="submission" date="2020-12" db="EMBL/GenBank/DDBJ databases">
        <title>Enhanced detection system for hospital associated transmission using whole genome sequencing surveillance.</title>
        <authorList>
            <person name="Harrison L.H."/>
            <person name="Van Tyne D."/>
            <person name="Marsh J.W."/>
            <person name="Griffith M.P."/>
            <person name="Snyder D.J."/>
            <person name="Cooper V.S."/>
            <person name="Mustapha M."/>
        </authorList>
    </citation>
    <scope>NUCLEOTIDE SEQUENCE [LARGE SCALE GENOMIC DNA]</scope>
    <source>
        <strain evidence="10 12">PR00195</strain>
    </source>
</reference>
<dbReference type="InterPro" id="IPR008921">
    <property type="entry name" value="DNA_pol3_clamp-load_cplx_C"/>
</dbReference>
<accession>A0A379EKE6</accession>
<dbReference type="GO" id="GO:0008408">
    <property type="term" value="F:3'-5' exonuclease activity"/>
    <property type="evidence" value="ECO:0007669"/>
    <property type="project" value="InterPro"/>
</dbReference>
<name>A0A0G4Q055_9GAMM</name>
<keyword evidence="5" id="KW-0235">DNA replication</keyword>
<protein>
    <recommendedName>
        <fullName evidence="2">DNA polymerase III subunit delta'</fullName>
        <ecNumber evidence="1">2.7.7.7</ecNumber>
    </recommendedName>
</protein>
<dbReference type="EMBL" id="JAEKCB010000001">
    <property type="protein sequence ID" value="MBJ2116082.1"/>
    <property type="molecule type" value="Genomic_DNA"/>
</dbReference>
<organism evidence="9 11">
    <name type="scientific">Proteus penneri</name>
    <dbReference type="NCBI Taxonomy" id="102862"/>
    <lineage>
        <taxon>Bacteria</taxon>
        <taxon>Pseudomonadati</taxon>
        <taxon>Pseudomonadota</taxon>
        <taxon>Gammaproteobacteria</taxon>
        <taxon>Enterobacterales</taxon>
        <taxon>Morganellaceae</taxon>
        <taxon>Proteus</taxon>
    </lineage>
</organism>
<dbReference type="InterPro" id="IPR015199">
    <property type="entry name" value="DNA_pol_III_delta_C"/>
</dbReference>
<evidence type="ECO:0000256" key="5">
    <source>
        <dbReference type="ARBA" id="ARBA00022705"/>
    </source>
</evidence>
<keyword evidence="6" id="KW-0239">DNA-directed DNA polymerase</keyword>
<evidence type="ECO:0000256" key="6">
    <source>
        <dbReference type="ARBA" id="ARBA00022932"/>
    </source>
</evidence>
<dbReference type="SUPFAM" id="SSF48019">
    <property type="entry name" value="post-AAA+ oligomerization domain-like"/>
    <property type="match status" value="1"/>
</dbReference>
<dbReference type="Gene3D" id="3.40.50.300">
    <property type="entry name" value="P-loop containing nucleotide triphosphate hydrolases"/>
    <property type="match status" value="1"/>
</dbReference>
<dbReference type="Pfam" id="PF09115">
    <property type="entry name" value="DNApol3-delta_C"/>
    <property type="match status" value="1"/>
</dbReference>
<evidence type="ECO:0000256" key="3">
    <source>
        <dbReference type="ARBA" id="ARBA00022679"/>
    </source>
</evidence>
<comment type="catalytic activity">
    <reaction evidence="7">
        <text>DNA(n) + a 2'-deoxyribonucleoside 5'-triphosphate = DNA(n+1) + diphosphate</text>
        <dbReference type="Rhea" id="RHEA:22508"/>
        <dbReference type="Rhea" id="RHEA-COMP:17339"/>
        <dbReference type="Rhea" id="RHEA-COMP:17340"/>
        <dbReference type="ChEBI" id="CHEBI:33019"/>
        <dbReference type="ChEBI" id="CHEBI:61560"/>
        <dbReference type="ChEBI" id="CHEBI:173112"/>
        <dbReference type="EC" id="2.7.7.7"/>
    </reaction>
</comment>
<dbReference type="Pfam" id="PF13177">
    <property type="entry name" value="DNA_pol3_delta2"/>
    <property type="match status" value="1"/>
</dbReference>
<reference evidence="9" key="2">
    <citation type="submission" date="2015-06" db="EMBL/GenBank/DDBJ databases">
        <authorList>
            <person name="Urmite Genomes Urmite Genomes"/>
        </authorList>
    </citation>
    <scope>NUCLEOTIDE SEQUENCE [LARGE SCALE GENOMIC DNA]</scope>
    <source>
        <strain evidence="9">CSUR P1867</strain>
    </source>
</reference>
<evidence type="ECO:0000256" key="1">
    <source>
        <dbReference type="ARBA" id="ARBA00012417"/>
    </source>
</evidence>
<dbReference type="InterPro" id="IPR027417">
    <property type="entry name" value="P-loop_NTPase"/>
</dbReference>
<dbReference type="RefSeq" id="WP_006537240.1">
    <property type="nucleotide sequence ID" value="NZ_CAXOKJ010000016.1"/>
</dbReference>
<dbReference type="InterPro" id="IPR004622">
    <property type="entry name" value="DNA_pol_HolB"/>
</dbReference>
<accession>A0A0G4Q055</accession>
<dbReference type="Proteomes" id="UP000619976">
    <property type="component" value="Unassembled WGS sequence"/>
</dbReference>
<dbReference type="GO" id="GO:0003887">
    <property type="term" value="F:DNA-directed DNA polymerase activity"/>
    <property type="evidence" value="ECO:0007669"/>
    <property type="project" value="UniProtKB-KW"/>
</dbReference>
<keyword evidence="4 10" id="KW-0548">Nucleotidyltransferase</keyword>
<dbReference type="PANTHER" id="PTHR11669:SF8">
    <property type="entry name" value="DNA POLYMERASE III SUBUNIT DELTA"/>
    <property type="match status" value="1"/>
</dbReference>